<dbReference type="Proteomes" id="UP001184376">
    <property type="component" value="Unassembled WGS sequence"/>
</dbReference>
<gene>
    <name evidence="1" type="ORF">J2795_002050</name>
</gene>
<dbReference type="EMBL" id="JAVDRG010000002">
    <property type="protein sequence ID" value="MDR6441350.1"/>
    <property type="molecule type" value="Genomic_DNA"/>
</dbReference>
<proteinExistence type="predicted"/>
<protein>
    <submittedName>
        <fullName evidence="1">Uncharacterized protein</fullName>
    </submittedName>
</protein>
<organism evidence="1 2">
    <name type="scientific">Chryseobacterium bernardetii</name>
    <dbReference type="NCBI Taxonomy" id="1241978"/>
    <lineage>
        <taxon>Bacteria</taxon>
        <taxon>Pseudomonadati</taxon>
        <taxon>Bacteroidota</taxon>
        <taxon>Flavobacteriia</taxon>
        <taxon>Flavobacteriales</taxon>
        <taxon>Weeksellaceae</taxon>
        <taxon>Chryseobacterium group</taxon>
        <taxon>Chryseobacterium</taxon>
    </lineage>
</organism>
<keyword evidence="2" id="KW-1185">Reference proteome</keyword>
<comment type="caution">
    <text evidence="1">The sequence shown here is derived from an EMBL/GenBank/DDBJ whole genome shotgun (WGS) entry which is preliminary data.</text>
</comment>
<evidence type="ECO:0000313" key="2">
    <source>
        <dbReference type="Proteomes" id="UP001184376"/>
    </source>
</evidence>
<reference evidence="1" key="1">
    <citation type="submission" date="2023-07" db="EMBL/GenBank/DDBJ databases">
        <title>Sorghum-associated microbial communities from plants grown in Nebraska, USA.</title>
        <authorList>
            <person name="Schachtman D."/>
        </authorList>
    </citation>
    <scope>NUCLEOTIDE SEQUENCE</scope>
    <source>
        <strain evidence="1">DS1280</strain>
    </source>
</reference>
<evidence type="ECO:0000313" key="1">
    <source>
        <dbReference type="EMBL" id="MDR6441350.1"/>
    </source>
</evidence>
<accession>A0ACC6IUD9</accession>
<name>A0ACC6IUD9_9FLAO</name>
<sequence length="30" mass="3476">MKDVTIDSLEDQDAEPAKETLLVLNYSYHH</sequence>